<dbReference type="AlphaFoldDB" id="A0AAD3NP41"/>
<accession>A0AAD3NP41</accession>
<sequence length="294" mass="31815">MRASDLERGESKARFLLRPDYPPIVWAIASPPTLVPGPGWGGGIVGRRPPGPYGEKMKCPRLVKGSLQFYGPTILWGRWVGILAIVPGPIDSRGAEGRGKPDPEAEQECPFSQGQLRYQCSPLLGMPPLRNTPNGQTPKRKRTPFQGCFGTEDTPTKTEITINSPPPELLPPPHPLPLWGGPYNSMVAGWVGGAIEPPTLLPHTRPPPWGGGSIPRQQNEWQPAGAPLSILSIRNMPTPRGRGRVGLFGHEFQMAVGSAVPSNRAGEQLEFPPVKPLNLFCPPTREPAAEGGWE</sequence>
<dbReference type="EMBL" id="BSEH01000022">
    <property type="protein sequence ID" value="GLJ56538.1"/>
    <property type="molecule type" value="Genomic_DNA"/>
</dbReference>
<protein>
    <submittedName>
        <fullName evidence="2">Uncharacterized protein</fullName>
    </submittedName>
</protein>
<reference evidence="2" key="1">
    <citation type="submission" date="2022-12" db="EMBL/GenBank/DDBJ databases">
        <title>Chromosome-Level Genome Assembly of Japanese Cedar (Cryptomeriajaponica D. Don).</title>
        <authorList>
            <person name="Fujino T."/>
            <person name="Yamaguchi K."/>
            <person name="Yokoyama T."/>
            <person name="Hamanaka T."/>
            <person name="Harazono Y."/>
            <person name="Kamada H."/>
            <person name="Kobayashi W."/>
            <person name="Ujino-Ihara T."/>
            <person name="Uchiyama K."/>
            <person name="Matsumoto A."/>
            <person name="Izuno A."/>
            <person name="Tsumura Y."/>
            <person name="Toyoda A."/>
            <person name="Shigenobu S."/>
            <person name="Moriguchi Y."/>
            <person name="Ueno S."/>
            <person name="Kasahara M."/>
        </authorList>
    </citation>
    <scope>NUCLEOTIDE SEQUENCE</scope>
</reference>
<evidence type="ECO:0000313" key="3">
    <source>
        <dbReference type="Proteomes" id="UP001234787"/>
    </source>
</evidence>
<comment type="caution">
    <text evidence="2">The sequence shown here is derived from an EMBL/GenBank/DDBJ whole genome shotgun (WGS) entry which is preliminary data.</text>
</comment>
<dbReference type="Proteomes" id="UP001234787">
    <property type="component" value="Unassembled WGS sequence"/>
</dbReference>
<name>A0AAD3NP41_CRYJA</name>
<gene>
    <name evidence="2" type="ORF">SUGI_1227140</name>
</gene>
<organism evidence="2 3">
    <name type="scientific">Cryptomeria japonica</name>
    <name type="common">Japanese cedar</name>
    <name type="synonym">Cupressus japonica</name>
    <dbReference type="NCBI Taxonomy" id="3369"/>
    <lineage>
        <taxon>Eukaryota</taxon>
        <taxon>Viridiplantae</taxon>
        <taxon>Streptophyta</taxon>
        <taxon>Embryophyta</taxon>
        <taxon>Tracheophyta</taxon>
        <taxon>Spermatophyta</taxon>
        <taxon>Pinopsida</taxon>
        <taxon>Pinidae</taxon>
        <taxon>Conifers II</taxon>
        <taxon>Cupressales</taxon>
        <taxon>Cupressaceae</taxon>
        <taxon>Cryptomeria</taxon>
    </lineage>
</organism>
<evidence type="ECO:0000313" key="2">
    <source>
        <dbReference type="EMBL" id="GLJ56538.1"/>
    </source>
</evidence>
<keyword evidence="3" id="KW-1185">Reference proteome</keyword>
<feature type="compositionally biased region" description="Basic and acidic residues" evidence="1">
    <location>
        <begin position="93"/>
        <end position="103"/>
    </location>
</feature>
<feature type="region of interest" description="Disordered" evidence="1">
    <location>
        <begin position="93"/>
        <end position="112"/>
    </location>
</feature>
<evidence type="ECO:0000256" key="1">
    <source>
        <dbReference type="SAM" id="MobiDB-lite"/>
    </source>
</evidence>
<proteinExistence type="predicted"/>
<feature type="region of interest" description="Disordered" evidence="1">
    <location>
        <begin position="130"/>
        <end position="155"/>
    </location>
</feature>